<gene>
    <name evidence="6" type="ordered locus">Isop_0516</name>
</gene>
<name>E8QZI2_ISOPI</name>
<accession>E8QZI2</accession>
<organism evidence="6 7">
    <name type="scientific">Isosphaera pallida (strain ATCC 43644 / DSM 9630 / IS1B)</name>
    <dbReference type="NCBI Taxonomy" id="575540"/>
    <lineage>
        <taxon>Bacteria</taxon>
        <taxon>Pseudomonadati</taxon>
        <taxon>Planctomycetota</taxon>
        <taxon>Planctomycetia</taxon>
        <taxon>Isosphaerales</taxon>
        <taxon>Isosphaeraceae</taxon>
        <taxon>Isosphaera</taxon>
    </lineage>
</organism>
<evidence type="ECO:0000256" key="3">
    <source>
        <dbReference type="SAM" id="MobiDB-lite"/>
    </source>
</evidence>
<dbReference type="InParanoid" id="E8QZI2"/>
<dbReference type="HOGENOM" id="CLU_688458_0_0_0"/>
<dbReference type="PANTHER" id="PTHR22946">
    <property type="entry name" value="DIENELACTONE HYDROLASE DOMAIN-CONTAINING PROTEIN-RELATED"/>
    <property type="match status" value="1"/>
</dbReference>
<dbReference type="STRING" id="575540.Isop_0516"/>
<dbReference type="Proteomes" id="UP000008631">
    <property type="component" value="Chromosome"/>
</dbReference>
<reference key="1">
    <citation type="submission" date="2010-11" db="EMBL/GenBank/DDBJ databases">
        <title>The complete sequence of chromosome of Isophaera pallida ATCC 43644.</title>
        <authorList>
            <consortium name="US DOE Joint Genome Institute (JGI-PGF)"/>
            <person name="Lucas S."/>
            <person name="Copeland A."/>
            <person name="Lapidus A."/>
            <person name="Bruce D."/>
            <person name="Goodwin L."/>
            <person name="Pitluck S."/>
            <person name="Kyrpides N."/>
            <person name="Mavromatis K."/>
            <person name="Pagani I."/>
            <person name="Ivanova N."/>
            <person name="Saunders E."/>
            <person name="Brettin T."/>
            <person name="Detter J.C."/>
            <person name="Han C."/>
            <person name="Tapia R."/>
            <person name="Land M."/>
            <person name="Hauser L."/>
            <person name="Markowitz V."/>
            <person name="Cheng J.-F."/>
            <person name="Hugenholtz P."/>
            <person name="Woyke T."/>
            <person name="Wu D."/>
            <person name="Eisen J.A."/>
        </authorList>
    </citation>
    <scope>NUCLEOTIDE SEQUENCE</scope>
    <source>
        <strain>ATCC 43644</strain>
    </source>
</reference>
<dbReference type="EMBL" id="CP002353">
    <property type="protein sequence ID" value="ADV61109.1"/>
    <property type="molecule type" value="Genomic_DNA"/>
</dbReference>
<sequence>MSSASLLWWVIPVVVLLILLLIAFTIHCVTRYVPVIARIFEFSPQFRPRIEPTRREGQTVTFPTTGGIQLTGTYLPRRRGSRRVGVAVVCPEYLGNRWGALHYIDWLRDLGFDLFCFDFRNQGESQSDPSYHPLQWVTRHEVADVLAAVAYLDSRPDADPAGYLLFGISRGGGAALGAAAKTKRVWGVVTDGAFPVKETMLVYLKKWANTFVRFRGILPWVPDWFNHLLCRLARWSTSRRLGCRYVNVGRAAARMSPRPWLAIHGQKDQYVPVEVARALAAYASPPRLLHVVPRARHNKAYDVDPQGYRAIIETFLERFAPRLPDDRPHDPHQPARLADSPTPSSHPQVAVPLVTPKTALNPNHDPFAVTSSNPTRQVVDPVEPHSPTTLQPDSNPILTG</sequence>
<keyword evidence="7" id="KW-1185">Reference proteome</keyword>
<dbReference type="Gene3D" id="3.40.50.1820">
    <property type="entry name" value="alpha/beta hydrolase"/>
    <property type="match status" value="1"/>
</dbReference>
<feature type="region of interest" description="Disordered" evidence="3">
    <location>
        <begin position="322"/>
        <end position="400"/>
    </location>
</feature>
<evidence type="ECO:0000256" key="2">
    <source>
        <dbReference type="ARBA" id="ARBA00038115"/>
    </source>
</evidence>
<dbReference type="InterPro" id="IPR050261">
    <property type="entry name" value="FrsA_esterase"/>
</dbReference>
<dbReference type="FunCoup" id="E8QZI2">
    <property type="interactions" value="347"/>
</dbReference>
<feature type="transmembrane region" description="Helical" evidence="4">
    <location>
        <begin position="6"/>
        <end position="29"/>
    </location>
</feature>
<evidence type="ECO:0000313" key="7">
    <source>
        <dbReference type="Proteomes" id="UP000008631"/>
    </source>
</evidence>
<dbReference type="RefSeq" id="WP_013563398.1">
    <property type="nucleotide sequence ID" value="NC_014962.1"/>
</dbReference>
<dbReference type="eggNOG" id="COG1073">
    <property type="taxonomic scope" value="Bacteria"/>
</dbReference>
<dbReference type="PANTHER" id="PTHR22946:SF9">
    <property type="entry name" value="POLYKETIDE TRANSFERASE AF380"/>
    <property type="match status" value="1"/>
</dbReference>
<dbReference type="InterPro" id="IPR029058">
    <property type="entry name" value="AB_hydrolase_fold"/>
</dbReference>
<feature type="domain" description="AB hydrolase-1" evidence="5">
    <location>
        <begin position="107"/>
        <end position="215"/>
    </location>
</feature>
<keyword evidence="4" id="KW-0472">Membrane</keyword>
<evidence type="ECO:0000256" key="4">
    <source>
        <dbReference type="SAM" id="Phobius"/>
    </source>
</evidence>
<dbReference type="Pfam" id="PF00561">
    <property type="entry name" value="Abhydrolase_1"/>
    <property type="match status" value="1"/>
</dbReference>
<proteinExistence type="inferred from homology"/>
<feature type="compositionally biased region" description="Basic and acidic residues" evidence="3">
    <location>
        <begin position="322"/>
        <end position="333"/>
    </location>
</feature>
<dbReference type="SUPFAM" id="SSF53474">
    <property type="entry name" value="alpha/beta-Hydrolases"/>
    <property type="match status" value="1"/>
</dbReference>
<dbReference type="KEGG" id="ipa:Isop_0516"/>
<comment type="similarity">
    <text evidence="2">Belongs to the AB hydrolase superfamily. FUS2 hydrolase family.</text>
</comment>
<evidence type="ECO:0000313" key="6">
    <source>
        <dbReference type="EMBL" id="ADV61109.1"/>
    </source>
</evidence>
<dbReference type="GO" id="GO:0052689">
    <property type="term" value="F:carboxylic ester hydrolase activity"/>
    <property type="evidence" value="ECO:0007669"/>
    <property type="project" value="UniProtKB-ARBA"/>
</dbReference>
<keyword evidence="1" id="KW-0378">Hydrolase</keyword>
<feature type="compositionally biased region" description="Polar residues" evidence="3">
    <location>
        <begin position="386"/>
        <end position="400"/>
    </location>
</feature>
<evidence type="ECO:0000259" key="5">
    <source>
        <dbReference type="Pfam" id="PF00561"/>
    </source>
</evidence>
<reference evidence="6 7" key="2">
    <citation type="journal article" date="2011" name="Stand. Genomic Sci.">
        <title>Complete genome sequence of Isosphaera pallida type strain (IS1B).</title>
        <authorList>
            <consortium name="US DOE Joint Genome Institute (JGI-PGF)"/>
            <person name="Goker M."/>
            <person name="Cleland D."/>
            <person name="Saunders E."/>
            <person name="Lapidus A."/>
            <person name="Nolan M."/>
            <person name="Lucas S."/>
            <person name="Hammon N."/>
            <person name="Deshpande S."/>
            <person name="Cheng J.F."/>
            <person name="Tapia R."/>
            <person name="Han C."/>
            <person name="Goodwin L."/>
            <person name="Pitluck S."/>
            <person name="Liolios K."/>
            <person name="Pagani I."/>
            <person name="Ivanova N."/>
            <person name="Mavromatis K."/>
            <person name="Pati A."/>
            <person name="Chen A."/>
            <person name="Palaniappan K."/>
            <person name="Land M."/>
            <person name="Hauser L."/>
            <person name="Chang Y.J."/>
            <person name="Jeffries C.D."/>
            <person name="Detter J.C."/>
            <person name="Beck B."/>
            <person name="Woyke T."/>
            <person name="Bristow J."/>
            <person name="Eisen J.A."/>
            <person name="Markowitz V."/>
            <person name="Hugenholtz P."/>
            <person name="Kyrpides N.C."/>
            <person name="Klenk H.P."/>
        </authorList>
    </citation>
    <scope>NUCLEOTIDE SEQUENCE [LARGE SCALE GENOMIC DNA]</scope>
    <source>
        <strain evidence="7">ATCC 43644 / DSM 9630 / IS1B</strain>
    </source>
</reference>
<keyword evidence="4" id="KW-0812">Transmembrane</keyword>
<evidence type="ECO:0000256" key="1">
    <source>
        <dbReference type="ARBA" id="ARBA00022801"/>
    </source>
</evidence>
<dbReference type="InterPro" id="IPR000073">
    <property type="entry name" value="AB_hydrolase_1"/>
</dbReference>
<dbReference type="AlphaFoldDB" id="E8QZI2"/>
<protein>
    <recommendedName>
        <fullName evidence="5">AB hydrolase-1 domain-containing protein</fullName>
    </recommendedName>
</protein>
<keyword evidence="4" id="KW-1133">Transmembrane helix</keyword>